<evidence type="ECO:0000259" key="4">
    <source>
        <dbReference type="Pfam" id="PF12849"/>
    </source>
</evidence>
<evidence type="ECO:0000256" key="1">
    <source>
        <dbReference type="ARBA" id="ARBA00008725"/>
    </source>
</evidence>
<reference evidence="5" key="1">
    <citation type="submission" date="2020-05" db="EMBL/GenBank/DDBJ databases">
        <authorList>
            <person name="Chiriac C."/>
            <person name="Salcher M."/>
            <person name="Ghai R."/>
            <person name="Kavagutti S V."/>
        </authorList>
    </citation>
    <scope>NUCLEOTIDE SEQUENCE</scope>
</reference>
<keyword evidence="3" id="KW-0592">Phosphate transport</keyword>
<dbReference type="InterPro" id="IPR050962">
    <property type="entry name" value="Phosphate-bind_PstS"/>
</dbReference>
<dbReference type="GO" id="GO:0035435">
    <property type="term" value="P:phosphate ion transmembrane transport"/>
    <property type="evidence" value="ECO:0007669"/>
    <property type="project" value="InterPro"/>
</dbReference>
<dbReference type="GO" id="GO:0042301">
    <property type="term" value="F:phosphate ion binding"/>
    <property type="evidence" value="ECO:0007669"/>
    <property type="project" value="InterPro"/>
</dbReference>
<comment type="similarity">
    <text evidence="1">Belongs to the PstS family.</text>
</comment>
<protein>
    <submittedName>
        <fullName evidence="5">Unannotated protein</fullName>
    </submittedName>
</protein>
<dbReference type="Gene3D" id="3.40.190.10">
    <property type="entry name" value="Periplasmic binding protein-like II"/>
    <property type="match status" value="2"/>
</dbReference>
<proteinExistence type="inferred from homology"/>
<dbReference type="PANTHER" id="PTHR42996">
    <property type="entry name" value="PHOSPHATE-BINDING PROTEIN PSTS"/>
    <property type="match status" value="1"/>
</dbReference>
<evidence type="ECO:0000256" key="2">
    <source>
        <dbReference type="ARBA" id="ARBA00022448"/>
    </source>
</evidence>
<dbReference type="EMBL" id="CAESAF010000041">
    <property type="protein sequence ID" value="CAB4335582.1"/>
    <property type="molecule type" value="Genomic_DNA"/>
</dbReference>
<evidence type="ECO:0000256" key="3">
    <source>
        <dbReference type="ARBA" id="ARBA00022592"/>
    </source>
</evidence>
<name>A0A6J5Z384_9ZZZZ</name>
<dbReference type="AlphaFoldDB" id="A0A6J5Z384"/>
<evidence type="ECO:0000313" key="5">
    <source>
        <dbReference type="EMBL" id="CAB4335582.1"/>
    </source>
</evidence>
<dbReference type="InterPro" id="IPR005673">
    <property type="entry name" value="ABC_phos-bd_PstS"/>
</dbReference>
<dbReference type="SUPFAM" id="SSF53850">
    <property type="entry name" value="Periplasmic binding protein-like II"/>
    <property type="match status" value="1"/>
</dbReference>
<keyword evidence="2" id="KW-0813">Transport</keyword>
<dbReference type="GO" id="GO:0043190">
    <property type="term" value="C:ATP-binding cassette (ABC) transporter complex"/>
    <property type="evidence" value="ECO:0007669"/>
    <property type="project" value="InterPro"/>
</dbReference>
<dbReference type="PANTHER" id="PTHR42996:SF1">
    <property type="entry name" value="PHOSPHATE-BINDING PROTEIN PSTS"/>
    <property type="match status" value="1"/>
</dbReference>
<sequence>MWLVHIEDLVFLVAPHLSHIRGKLMKVSMLAKSAAVALVFGLVASTPAHAVDLQGSGASFPALLIEACKAPFASASSHSFTYASSGSGTGRSNSDRSIGDFWFSDAAHTAASKRSSVIHVPVIAAPIGILHNLPSRKTLTLSASTIAGIFAGTITKWNDPAIVADNNRKINKVTYKTKNGIIVKDSKGDPIVTKTTPSTTSYSLPDKTIKVIYRSDSSGTTENFTNFLNKSAPSVWTKVKASVFTSSFPGNINAPENLGRIVGASSSTGVSQLAGKTPYSITFAEVNYAAANKLKVADILNPAGSAVTPNSVTTSAFLAQATMDSNGIVTFDYATKEPGAYTLGIVSYMLADTAYADKTRAAAVKALATYLLSPTCAKDKGSDLGFSVIDGDFKKKAESQIAKIG</sequence>
<dbReference type="PIRSF" id="PIRSF002756">
    <property type="entry name" value="PstS"/>
    <property type="match status" value="1"/>
</dbReference>
<dbReference type="Pfam" id="PF12849">
    <property type="entry name" value="PBP_like_2"/>
    <property type="match status" value="1"/>
</dbReference>
<organism evidence="5">
    <name type="scientific">freshwater metagenome</name>
    <dbReference type="NCBI Taxonomy" id="449393"/>
    <lineage>
        <taxon>unclassified sequences</taxon>
        <taxon>metagenomes</taxon>
        <taxon>ecological metagenomes</taxon>
    </lineage>
</organism>
<feature type="domain" description="PBP" evidence="4">
    <location>
        <begin position="49"/>
        <end position="374"/>
    </location>
</feature>
<accession>A0A6J5Z384</accession>
<gene>
    <name evidence="5" type="ORF">UFOPK3574_00528</name>
</gene>
<dbReference type="InterPro" id="IPR024370">
    <property type="entry name" value="PBP_domain"/>
</dbReference>